<dbReference type="Proteomes" id="UP001165962">
    <property type="component" value="Unassembled WGS sequence"/>
</dbReference>
<protein>
    <submittedName>
        <fullName evidence="2">M23 family metallopeptidase</fullName>
    </submittedName>
</protein>
<dbReference type="Gene3D" id="2.70.70.10">
    <property type="entry name" value="Glucose Permease (Domain IIA)"/>
    <property type="match status" value="1"/>
</dbReference>
<reference evidence="2" key="1">
    <citation type="submission" date="2020-03" db="EMBL/GenBank/DDBJ databases">
        <title>Draft sequencing of Paenibacilllus sp. S3N08.</title>
        <authorList>
            <person name="Kim D.-U."/>
        </authorList>
    </citation>
    <scope>NUCLEOTIDE SEQUENCE</scope>
    <source>
        <strain evidence="2">S3N08</strain>
    </source>
</reference>
<dbReference type="InterPro" id="IPR016047">
    <property type="entry name" value="M23ase_b-sheet_dom"/>
</dbReference>
<dbReference type="InterPro" id="IPR011055">
    <property type="entry name" value="Dup_hybrid_motif"/>
</dbReference>
<accession>A0ABX0JH60</accession>
<organism evidence="2 3">
    <name type="scientific">Paenibacillus agricola</name>
    <dbReference type="NCBI Taxonomy" id="2716264"/>
    <lineage>
        <taxon>Bacteria</taxon>
        <taxon>Bacillati</taxon>
        <taxon>Bacillota</taxon>
        <taxon>Bacilli</taxon>
        <taxon>Bacillales</taxon>
        <taxon>Paenibacillaceae</taxon>
        <taxon>Paenibacillus</taxon>
    </lineage>
</organism>
<dbReference type="PANTHER" id="PTHR21666">
    <property type="entry name" value="PEPTIDASE-RELATED"/>
    <property type="match status" value="1"/>
</dbReference>
<dbReference type="EMBL" id="JAAOIW010000023">
    <property type="protein sequence ID" value="NHN34893.1"/>
    <property type="molecule type" value="Genomic_DNA"/>
</dbReference>
<dbReference type="RefSeq" id="WP_166156699.1">
    <property type="nucleotide sequence ID" value="NZ_JAAOIW010000023.1"/>
</dbReference>
<dbReference type="SUPFAM" id="SSF51261">
    <property type="entry name" value="Duplicated hybrid motif"/>
    <property type="match status" value="1"/>
</dbReference>
<comment type="caution">
    <text evidence="2">The sequence shown here is derived from an EMBL/GenBank/DDBJ whole genome shotgun (WGS) entry which is preliminary data.</text>
</comment>
<proteinExistence type="predicted"/>
<sequence>MQANNEMEQMVSGIGKKTSQEASHVAKRLIKKAVGKVAKQVILTTGRVLISILGETAPVWVPIVVIIVGGFLMYNMLYLIPKQVLLDGSPSGKKIAAFYGSNDPDFIESRKNVFEDYADISKKWSDKLTDDQKIQAQLHAMPWGVIAAVDRIVNDPATTGKKKLLLQPDIIFEALRPAFTWRSSTITNITQSCSSSSYTDKEGNVSVNYSIHSDTKLTPILLLAKADTFEGAYNYDYKQDVKRTEYSSSCGVLVNTEIKEILAKMNTPDVLNLPLMEFLKSKGIKKEVDIQLAFELAKLYDIQFKGSSEVKISLPYVNGAISGANLFFPVDVPFKQTTHFGDIDAWHSTPHKGMDIATGTGGTHIYAIDEGVVEYAGAQGSGNVGYGYYVILSHPNGLKTLYAHLQHDQFQVQKGDRVKKGQYIAQIGYGKVGDSTGPHLHFELNILDAKGKTTLVDPLVYVKPAIGMMTLQNGTKWIREDQ</sequence>
<keyword evidence="3" id="KW-1185">Reference proteome</keyword>
<gene>
    <name evidence="2" type="ORF">G9U52_34690</name>
</gene>
<feature type="domain" description="M23ase beta-sheet core" evidence="1">
    <location>
        <begin position="350"/>
        <end position="446"/>
    </location>
</feature>
<dbReference type="CDD" id="cd12797">
    <property type="entry name" value="M23_peptidase"/>
    <property type="match status" value="1"/>
</dbReference>
<dbReference type="Pfam" id="PF01551">
    <property type="entry name" value="Peptidase_M23"/>
    <property type="match status" value="1"/>
</dbReference>
<dbReference type="PANTHER" id="PTHR21666:SF270">
    <property type="entry name" value="MUREIN HYDROLASE ACTIVATOR ENVC"/>
    <property type="match status" value="1"/>
</dbReference>
<name>A0ABX0JH60_9BACL</name>
<evidence type="ECO:0000313" key="3">
    <source>
        <dbReference type="Proteomes" id="UP001165962"/>
    </source>
</evidence>
<evidence type="ECO:0000313" key="2">
    <source>
        <dbReference type="EMBL" id="NHN34893.1"/>
    </source>
</evidence>
<evidence type="ECO:0000259" key="1">
    <source>
        <dbReference type="Pfam" id="PF01551"/>
    </source>
</evidence>
<dbReference type="InterPro" id="IPR050570">
    <property type="entry name" value="Cell_wall_metabolism_enzyme"/>
</dbReference>